<reference evidence="1 2" key="1">
    <citation type="submission" date="2021-07" db="EMBL/GenBank/DDBJ databases">
        <title>The Aristolochia fimbriata genome: insights into angiosperm evolution, floral development and chemical biosynthesis.</title>
        <authorList>
            <person name="Jiao Y."/>
        </authorList>
    </citation>
    <scope>NUCLEOTIDE SEQUENCE [LARGE SCALE GENOMIC DNA]</scope>
    <source>
        <strain evidence="1">IBCAS-2021</strain>
        <tissue evidence="1">Leaf</tissue>
    </source>
</reference>
<organism evidence="1 2">
    <name type="scientific">Aristolochia fimbriata</name>
    <name type="common">White veined hardy Dutchman's pipe vine</name>
    <dbReference type="NCBI Taxonomy" id="158543"/>
    <lineage>
        <taxon>Eukaryota</taxon>
        <taxon>Viridiplantae</taxon>
        <taxon>Streptophyta</taxon>
        <taxon>Embryophyta</taxon>
        <taxon>Tracheophyta</taxon>
        <taxon>Spermatophyta</taxon>
        <taxon>Magnoliopsida</taxon>
        <taxon>Magnoliidae</taxon>
        <taxon>Piperales</taxon>
        <taxon>Aristolochiaceae</taxon>
        <taxon>Aristolochia</taxon>
    </lineage>
</organism>
<protein>
    <submittedName>
        <fullName evidence="1">Uncharacterized protein</fullName>
    </submittedName>
</protein>
<evidence type="ECO:0000313" key="1">
    <source>
        <dbReference type="EMBL" id="KAG9438827.1"/>
    </source>
</evidence>
<sequence length="198" mass="21661">MSRRRWRVSLGLLAPALRKGLSPPQAGALWRFVGSPCTGRASARRDGRCGEVVHAGHALKVVLFRQMSRRLVKAVFPPSSTDLPLPCWVAGIPLVLVCFFPERGSSPLMYSPFENPPPTRGRGGYGRAQSAPARIFSSPLSLTLVCSNAGRRKCSWTHVNAAVPMDLVDSQTKSDASTFLLDRRCPRPVLRRLAIGRC</sequence>
<name>A0AAV7DTN7_ARIFI</name>
<comment type="caution">
    <text evidence="1">The sequence shown here is derived from an EMBL/GenBank/DDBJ whole genome shotgun (WGS) entry which is preliminary data.</text>
</comment>
<dbReference type="EMBL" id="JAINDJ010000010">
    <property type="protein sequence ID" value="KAG9438827.1"/>
    <property type="molecule type" value="Genomic_DNA"/>
</dbReference>
<proteinExistence type="predicted"/>
<accession>A0AAV7DTN7</accession>
<keyword evidence="2" id="KW-1185">Reference proteome</keyword>
<evidence type="ECO:0000313" key="2">
    <source>
        <dbReference type="Proteomes" id="UP000825729"/>
    </source>
</evidence>
<dbReference type="AlphaFoldDB" id="A0AAV7DTN7"/>
<dbReference type="Proteomes" id="UP000825729">
    <property type="component" value="Unassembled WGS sequence"/>
</dbReference>
<gene>
    <name evidence="1" type="ORF">H6P81_021232</name>
</gene>